<proteinExistence type="inferred from homology"/>
<organism evidence="8 9">
    <name type="scientific">Collimonas rhizosphaerae</name>
    <dbReference type="NCBI Taxonomy" id="3126357"/>
    <lineage>
        <taxon>Bacteria</taxon>
        <taxon>Pseudomonadati</taxon>
        <taxon>Pseudomonadota</taxon>
        <taxon>Betaproteobacteria</taxon>
        <taxon>Burkholderiales</taxon>
        <taxon>Oxalobacteraceae</taxon>
        <taxon>Collimonas</taxon>
    </lineage>
</organism>
<feature type="domain" description="GtrA/DPMS transmembrane" evidence="7">
    <location>
        <begin position="6"/>
        <end position="120"/>
    </location>
</feature>
<name>A0ABU9PZM7_9BURK</name>
<keyword evidence="3 6" id="KW-0812">Transmembrane</keyword>
<gene>
    <name evidence="8" type="ORF">V8G57_18940</name>
</gene>
<evidence type="ECO:0000259" key="7">
    <source>
        <dbReference type="Pfam" id="PF04138"/>
    </source>
</evidence>
<dbReference type="InterPro" id="IPR051401">
    <property type="entry name" value="GtrA_CellWall_Glycosyl"/>
</dbReference>
<evidence type="ECO:0000256" key="5">
    <source>
        <dbReference type="ARBA" id="ARBA00023136"/>
    </source>
</evidence>
<dbReference type="Pfam" id="PF04138">
    <property type="entry name" value="GtrA_DPMS_TM"/>
    <property type="match status" value="1"/>
</dbReference>
<keyword evidence="9" id="KW-1185">Reference proteome</keyword>
<feature type="transmembrane region" description="Helical" evidence="6">
    <location>
        <begin position="29"/>
        <end position="50"/>
    </location>
</feature>
<dbReference type="EMBL" id="JBANDC010000014">
    <property type="protein sequence ID" value="MEM4989470.1"/>
    <property type="molecule type" value="Genomic_DNA"/>
</dbReference>
<protein>
    <submittedName>
        <fullName evidence="8">GtrA family protein</fullName>
    </submittedName>
</protein>
<evidence type="ECO:0000256" key="1">
    <source>
        <dbReference type="ARBA" id="ARBA00004141"/>
    </source>
</evidence>
<sequence>MSTFVRYIIIAAIAYVIDMGGYYCLVKLGWNPIASNVLVKVVAAVSGFFMHRRFTYQITDSAEVTDHAKKYFGLALLYTPVSSAVLFLLLFVMHNPIYAKATSDILLFIVTYWITTKFTFTKSVSGDQKS</sequence>
<evidence type="ECO:0000313" key="8">
    <source>
        <dbReference type="EMBL" id="MEM4989470.1"/>
    </source>
</evidence>
<dbReference type="RefSeq" id="WP_342830666.1">
    <property type="nucleotide sequence ID" value="NZ_JBANDC010000014.1"/>
</dbReference>
<feature type="transmembrane region" description="Helical" evidence="6">
    <location>
        <begin position="71"/>
        <end position="91"/>
    </location>
</feature>
<evidence type="ECO:0000256" key="6">
    <source>
        <dbReference type="SAM" id="Phobius"/>
    </source>
</evidence>
<evidence type="ECO:0000313" key="9">
    <source>
        <dbReference type="Proteomes" id="UP001495910"/>
    </source>
</evidence>
<evidence type="ECO:0000256" key="2">
    <source>
        <dbReference type="ARBA" id="ARBA00009399"/>
    </source>
</evidence>
<dbReference type="InterPro" id="IPR007267">
    <property type="entry name" value="GtrA_DPMS_TM"/>
</dbReference>
<dbReference type="PANTHER" id="PTHR38459:SF1">
    <property type="entry name" value="PROPHAGE BACTOPRENOL-LINKED GLUCOSE TRANSLOCASE HOMOLOG"/>
    <property type="match status" value="1"/>
</dbReference>
<evidence type="ECO:0000256" key="3">
    <source>
        <dbReference type="ARBA" id="ARBA00022692"/>
    </source>
</evidence>
<dbReference type="PANTHER" id="PTHR38459">
    <property type="entry name" value="PROPHAGE BACTOPRENOL-LINKED GLUCOSE TRANSLOCASE HOMOLOG"/>
    <property type="match status" value="1"/>
</dbReference>
<dbReference type="Proteomes" id="UP001495910">
    <property type="component" value="Unassembled WGS sequence"/>
</dbReference>
<comment type="subcellular location">
    <subcellularLocation>
        <location evidence="1">Membrane</location>
        <topology evidence="1">Multi-pass membrane protein</topology>
    </subcellularLocation>
</comment>
<accession>A0ABU9PZM7</accession>
<feature type="transmembrane region" description="Helical" evidence="6">
    <location>
        <begin position="7"/>
        <end position="23"/>
    </location>
</feature>
<keyword evidence="4 6" id="KW-1133">Transmembrane helix</keyword>
<keyword evidence="5 6" id="KW-0472">Membrane</keyword>
<comment type="similarity">
    <text evidence="2">Belongs to the GtrA family.</text>
</comment>
<evidence type="ECO:0000256" key="4">
    <source>
        <dbReference type="ARBA" id="ARBA00022989"/>
    </source>
</evidence>
<reference evidence="8 9" key="1">
    <citation type="submission" date="2024-02" db="EMBL/GenBank/DDBJ databases">
        <title>Draft genome sequence of Collimonas sp. strain H4R21, an effective mineral-weathering bacterial strain isolated from the beech rhizosphere.</title>
        <authorList>
            <person name="Morin E."/>
            <person name="Uroz S."/>
            <person name="Leveau J.H.J."/>
            <person name="Kumar R."/>
            <person name="Rey M.W."/>
            <person name="Pham J."/>
        </authorList>
    </citation>
    <scope>NUCLEOTIDE SEQUENCE [LARGE SCALE GENOMIC DNA]</scope>
    <source>
        <strain evidence="8 9">H4R21</strain>
    </source>
</reference>
<comment type="caution">
    <text evidence="8">The sequence shown here is derived from an EMBL/GenBank/DDBJ whole genome shotgun (WGS) entry which is preliminary data.</text>
</comment>